<sequence length="413" mass="47792">MLKKCIFLLLKTTFIIQYRMNPSANGWIKKLIKELSNQTLLDNPTDYQFYKAFRNSGFIYGYNIKVVNDYIINPDLTEEELCKVNLCIAFINTHKTSGSDTNLFESIIDFYTAINENKSTFLEDLLGRDSAEILVEKIMQKRIQIHENIISKNFNHYITNVLLYIDIIAYDHFLETKTITKSYLETLEATIITIVIEALSLKSEKSNYDKSLIELFQSSLRYEQIDQLTYAEAIEHAKKLSYNLYYLDIACMAAWSDSWIEAAEAEFLENLSIALQINDEERNESLNSINLFFNANRDKIPLLSAKNVVKSFYNRSSQIVSKLITRNSHRLLRELRDSKELMILLSKSTVRDLTPKEHKKVNEQLLDIFKSIPSLAIFLLPGGAILLPIVIKFIPKLLPSAFDDNRIEDDDED</sequence>
<gene>
    <name evidence="2" type="ORF">ACFFVB_13410</name>
</gene>
<keyword evidence="3" id="KW-1185">Reference proteome</keyword>
<dbReference type="SUPFAM" id="SSF158682">
    <property type="entry name" value="TerB-like"/>
    <property type="match status" value="1"/>
</dbReference>
<dbReference type="RefSeq" id="WP_382383502.1">
    <property type="nucleotide sequence ID" value="NZ_JBHMEZ010000012.1"/>
</dbReference>
<comment type="caution">
    <text evidence="2">The sequence shown here is derived from an EMBL/GenBank/DDBJ whole genome shotgun (WGS) entry which is preliminary data.</text>
</comment>
<dbReference type="NCBIfam" id="NF040639">
    <property type="entry name" value="LETM1_rel_film"/>
    <property type="match status" value="1"/>
</dbReference>
<organism evidence="2 3">
    <name type="scientific">Formosa undariae</name>
    <dbReference type="NCBI Taxonomy" id="1325436"/>
    <lineage>
        <taxon>Bacteria</taxon>
        <taxon>Pseudomonadati</taxon>
        <taxon>Bacteroidota</taxon>
        <taxon>Flavobacteriia</taxon>
        <taxon>Flavobacteriales</taxon>
        <taxon>Flavobacteriaceae</taxon>
        <taxon>Formosa</taxon>
    </lineage>
</organism>
<dbReference type="Pfam" id="PF07766">
    <property type="entry name" value="LETM1_RBD"/>
    <property type="match status" value="1"/>
</dbReference>
<dbReference type="EMBL" id="JBHMEZ010000012">
    <property type="protein sequence ID" value="MFB9054080.1"/>
    <property type="molecule type" value="Genomic_DNA"/>
</dbReference>
<accession>A0ABV5F3U1</accession>
<protein>
    <submittedName>
        <fullName evidence="2">LETM1-related biofilm-associated protein</fullName>
    </submittedName>
</protein>
<dbReference type="Proteomes" id="UP001589605">
    <property type="component" value="Unassembled WGS sequence"/>
</dbReference>
<dbReference type="InterPro" id="IPR033122">
    <property type="entry name" value="LETM1-like_RBD"/>
</dbReference>
<reference evidence="2 3" key="1">
    <citation type="submission" date="2024-09" db="EMBL/GenBank/DDBJ databases">
        <authorList>
            <person name="Sun Q."/>
            <person name="Mori K."/>
        </authorList>
    </citation>
    <scope>NUCLEOTIDE SEQUENCE [LARGE SCALE GENOMIC DNA]</scope>
    <source>
        <strain evidence="2 3">CECT 8286</strain>
    </source>
</reference>
<evidence type="ECO:0000313" key="2">
    <source>
        <dbReference type="EMBL" id="MFB9054080.1"/>
    </source>
</evidence>
<evidence type="ECO:0000313" key="3">
    <source>
        <dbReference type="Proteomes" id="UP001589605"/>
    </source>
</evidence>
<evidence type="ECO:0000259" key="1">
    <source>
        <dbReference type="Pfam" id="PF07766"/>
    </source>
</evidence>
<name>A0ABV5F3U1_9FLAO</name>
<proteinExistence type="predicted"/>
<dbReference type="InterPro" id="IPR029024">
    <property type="entry name" value="TerB-like"/>
</dbReference>
<feature type="domain" description="Letm1 RBD" evidence="1">
    <location>
        <begin position="353"/>
        <end position="408"/>
    </location>
</feature>